<feature type="transmembrane region" description="Helical" evidence="4">
    <location>
        <begin position="309"/>
        <end position="332"/>
    </location>
</feature>
<keyword evidence="3 4" id="KW-0472">Membrane</keyword>
<evidence type="ECO:0000256" key="4">
    <source>
        <dbReference type="SAM" id="Phobius"/>
    </source>
</evidence>
<proteinExistence type="predicted"/>
<dbReference type="PROSITE" id="PS50850">
    <property type="entry name" value="MFS"/>
    <property type="match status" value="1"/>
</dbReference>
<protein>
    <submittedName>
        <fullName evidence="6">Oxalate/formate antiport family MFS transporter</fullName>
    </submittedName>
</protein>
<evidence type="ECO:0000313" key="7">
    <source>
        <dbReference type="Proteomes" id="UP000219788"/>
    </source>
</evidence>
<dbReference type="InterPro" id="IPR036259">
    <property type="entry name" value="MFS_trans_sf"/>
</dbReference>
<dbReference type="InterPro" id="IPR011701">
    <property type="entry name" value="MFS"/>
</dbReference>
<feature type="transmembrane region" description="Helical" evidence="4">
    <location>
        <begin position="219"/>
        <end position="238"/>
    </location>
</feature>
<feature type="transmembrane region" description="Helical" evidence="4">
    <location>
        <begin position="285"/>
        <end position="303"/>
    </location>
</feature>
<dbReference type="FunFam" id="1.20.1250.20:FF:000166">
    <property type="entry name" value="Inner membrane protein YhjX"/>
    <property type="match status" value="1"/>
</dbReference>
<keyword evidence="1 4" id="KW-0812">Transmembrane</keyword>
<evidence type="ECO:0000256" key="2">
    <source>
        <dbReference type="ARBA" id="ARBA00022989"/>
    </source>
</evidence>
<reference evidence="7" key="1">
    <citation type="submission" date="2017-09" db="EMBL/GenBank/DDBJ databases">
        <title>FDA dAtabase for Regulatory Grade micrObial Sequences (FDA-ARGOS): Supporting development and validation of Infectious Disease Dx tests.</title>
        <authorList>
            <person name="Goldberg B."/>
            <person name="Campos J."/>
            <person name="Tallon L."/>
            <person name="Sadzewicz L."/>
            <person name="Ott S."/>
            <person name="Zhao X."/>
            <person name="Nagaraj S."/>
            <person name="Vavikolanu K."/>
            <person name="Aluvathingal J."/>
            <person name="Nadendla S."/>
            <person name="Geyer C."/>
            <person name="Sichtig H."/>
        </authorList>
    </citation>
    <scope>NUCLEOTIDE SEQUENCE [LARGE SCALE GENOMIC DNA]</scope>
    <source>
        <strain evidence="7">FDAARGOS_370</strain>
    </source>
</reference>
<dbReference type="PANTHER" id="PTHR11360:SF317">
    <property type="entry name" value="MAJOR FACILITATOR SUPERFAMILY (MFS) PROFILE DOMAIN-CONTAINING PROTEIN-RELATED"/>
    <property type="match status" value="1"/>
</dbReference>
<organism evidence="6 7">
    <name type="scientific">Edwardsiella tarda</name>
    <dbReference type="NCBI Taxonomy" id="636"/>
    <lineage>
        <taxon>Bacteria</taxon>
        <taxon>Pseudomonadati</taxon>
        <taxon>Pseudomonadota</taxon>
        <taxon>Gammaproteobacteria</taxon>
        <taxon>Enterobacterales</taxon>
        <taxon>Hafniaceae</taxon>
        <taxon>Edwardsiella</taxon>
    </lineage>
</organism>
<evidence type="ECO:0000313" key="6">
    <source>
        <dbReference type="EMBL" id="PEH71598.1"/>
    </source>
</evidence>
<sequence>MDPHSRQRTRVLTLIGTVITQFALGSVYTWSLFNAQLSQRLDEPVSQVAFTFGLLSLSLALASSLAGKLQERFGVRRVTQGAGLALGVGFFLTAHAHNLLMLYLCAGVMVGLADGAGYLMTLSNCVKWFPQRKGLVSACAIGAYGLGSLGFKFINGVLLSHVGLAQAFVYWGIIAMVMVLCGSLLMRDAPQRQEASAQSAEAGSRVDFTLAQAMRLPQYWVLALIFLSACMSGLYVIGVAKDIGEHMAHLASGIAAGAVAVIAVANLAGRLVLGVLSDKMARIRVISLAQVVTLLGMALLLFVPLNETLFYLAVACIAFSFGGTITVYPSLVSDFFGLNNLTKNYGVIYLGFGVGSIIGSIVAALFGGFMATFYLIFALLLVTLCCSLRVSRPQQATLPSGNLALES</sequence>
<evidence type="ECO:0000256" key="1">
    <source>
        <dbReference type="ARBA" id="ARBA00022692"/>
    </source>
</evidence>
<feature type="transmembrane region" description="Helical" evidence="4">
    <location>
        <begin position="250"/>
        <end position="273"/>
    </location>
</feature>
<comment type="caution">
    <text evidence="6">The sequence shown here is derived from an EMBL/GenBank/DDBJ whole genome shotgun (WGS) entry which is preliminary data.</text>
</comment>
<dbReference type="AlphaFoldDB" id="A0A2A7TZZ2"/>
<gene>
    <name evidence="6" type="ORF">CRM76_06425</name>
</gene>
<dbReference type="InterPro" id="IPR050327">
    <property type="entry name" value="Proton-linked_MCT"/>
</dbReference>
<dbReference type="EMBL" id="PDDV01000013">
    <property type="protein sequence ID" value="PEH71598.1"/>
    <property type="molecule type" value="Genomic_DNA"/>
</dbReference>
<dbReference type="PANTHER" id="PTHR11360">
    <property type="entry name" value="MONOCARBOXYLATE TRANSPORTER"/>
    <property type="match status" value="1"/>
</dbReference>
<feature type="transmembrane region" description="Helical" evidence="4">
    <location>
        <begin position="167"/>
        <end position="186"/>
    </location>
</feature>
<dbReference type="RefSeq" id="WP_098142861.1">
    <property type="nucleotide sequence ID" value="NZ_PDDV01000013.1"/>
</dbReference>
<feature type="domain" description="Major facilitator superfamily (MFS) profile" evidence="5">
    <location>
        <begin position="9"/>
        <end position="395"/>
    </location>
</feature>
<dbReference type="CDD" id="cd17353">
    <property type="entry name" value="MFS_OFA_like"/>
    <property type="match status" value="1"/>
</dbReference>
<evidence type="ECO:0000259" key="5">
    <source>
        <dbReference type="PROSITE" id="PS50850"/>
    </source>
</evidence>
<dbReference type="Gene3D" id="1.20.1250.20">
    <property type="entry name" value="MFS general substrate transporter like domains"/>
    <property type="match status" value="2"/>
</dbReference>
<dbReference type="GO" id="GO:0022857">
    <property type="term" value="F:transmembrane transporter activity"/>
    <property type="evidence" value="ECO:0007669"/>
    <property type="project" value="InterPro"/>
</dbReference>
<feature type="transmembrane region" description="Helical" evidence="4">
    <location>
        <begin position="134"/>
        <end position="155"/>
    </location>
</feature>
<dbReference type="FunFam" id="1.20.1250.20:FF:000194">
    <property type="entry name" value="Inner membrane protein yhjX"/>
    <property type="match status" value="1"/>
</dbReference>
<dbReference type="SUPFAM" id="SSF103473">
    <property type="entry name" value="MFS general substrate transporter"/>
    <property type="match status" value="1"/>
</dbReference>
<dbReference type="Pfam" id="PF07690">
    <property type="entry name" value="MFS_1"/>
    <property type="match status" value="1"/>
</dbReference>
<feature type="transmembrane region" description="Helical" evidence="4">
    <location>
        <begin position="344"/>
        <end position="366"/>
    </location>
</feature>
<feature type="transmembrane region" description="Helical" evidence="4">
    <location>
        <begin position="45"/>
        <end position="66"/>
    </location>
</feature>
<dbReference type="OrthoDB" id="9793415at2"/>
<dbReference type="InterPro" id="IPR020846">
    <property type="entry name" value="MFS_dom"/>
</dbReference>
<name>A0A2A7TZZ2_EDWTA</name>
<keyword evidence="2 4" id="KW-1133">Transmembrane helix</keyword>
<feature type="transmembrane region" description="Helical" evidence="4">
    <location>
        <begin position="78"/>
        <end position="94"/>
    </location>
</feature>
<evidence type="ECO:0000256" key="3">
    <source>
        <dbReference type="ARBA" id="ARBA00023136"/>
    </source>
</evidence>
<feature type="transmembrane region" description="Helical" evidence="4">
    <location>
        <begin position="372"/>
        <end position="390"/>
    </location>
</feature>
<feature type="transmembrane region" description="Helical" evidence="4">
    <location>
        <begin position="12"/>
        <end position="33"/>
    </location>
</feature>
<feature type="transmembrane region" description="Helical" evidence="4">
    <location>
        <begin position="100"/>
        <end position="122"/>
    </location>
</feature>
<dbReference type="Proteomes" id="UP000219788">
    <property type="component" value="Unassembled WGS sequence"/>
</dbReference>
<accession>A0A2A7TZZ2</accession>